<evidence type="ECO:0000313" key="2">
    <source>
        <dbReference type="EMBL" id="MBA0879068.1"/>
    </source>
</evidence>
<evidence type="ECO:0000256" key="1">
    <source>
        <dbReference type="SAM" id="SignalP"/>
    </source>
</evidence>
<feature type="signal peptide" evidence="1">
    <location>
        <begin position="1"/>
        <end position="16"/>
    </location>
</feature>
<feature type="non-terminal residue" evidence="2">
    <location>
        <position position="29"/>
    </location>
</feature>
<accession>A0A7J9N760</accession>
<reference evidence="2 3" key="1">
    <citation type="journal article" date="2019" name="Genome Biol. Evol.">
        <title>Insights into the evolution of the New World diploid cottons (Gossypium, subgenus Houzingenia) based on genome sequencing.</title>
        <authorList>
            <person name="Grover C.E."/>
            <person name="Arick M.A. 2nd"/>
            <person name="Thrash A."/>
            <person name="Conover J.L."/>
            <person name="Sanders W.S."/>
            <person name="Peterson D.G."/>
            <person name="Frelichowski J.E."/>
            <person name="Scheffler J.A."/>
            <person name="Scheffler B.E."/>
            <person name="Wendel J.F."/>
        </authorList>
    </citation>
    <scope>NUCLEOTIDE SEQUENCE [LARGE SCALE GENOMIC DNA]</scope>
    <source>
        <strain evidence="2">1</strain>
        <tissue evidence="2">Leaf</tissue>
    </source>
</reference>
<dbReference type="EMBL" id="JABFAF010273944">
    <property type="protein sequence ID" value="MBA0879068.1"/>
    <property type="molecule type" value="Genomic_DNA"/>
</dbReference>
<evidence type="ECO:0000313" key="3">
    <source>
        <dbReference type="Proteomes" id="UP000593576"/>
    </source>
</evidence>
<comment type="caution">
    <text evidence="2">The sequence shown here is derived from an EMBL/GenBank/DDBJ whole genome shotgun (WGS) entry which is preliminary data.</text>
</comment>
<protein>
    <submittedName>
        <fullName evidence="2">Uncharacterized protein</fullName>
    </submittedName>
</protein>
<gene>
    <name evidence="2" type="ORF">Goshw_022722</name>
</gene>
<keyword evidence="1" id="KW-0732">Signal</keyword>
<sequence>MHDLALHALLLWLNVALQVLEPKNVNKLR</sequence>
<keyword evidence="3" id="KW-1185">Reference proteome</keyword>
<dbReference type="Proteomes" id="UP000593576">
    <property type="component" value="Unassembled WGS sequence"/>
</dbReference>
<feature type="chain" id="PRO_5029472720" evidence="1">
    <location>
        <begin position="17"/>
        <end position="29"/>
    </location>
</feature>
<organism evidence="2 3">
    <name type="scientific">Gossypium schwendimanii</name>
    <name type="common">Cotton</name>
    <dbReference type="NCBI Taxonomy" id="34291"/>
    <lineage>
        <taxon>Eukaryota</taxon>
        <taxon>Viridiplantae</taxon>
        <taxon>Streptophyta</taxon>
        <taxon>Embryophyta</taxon>
        <taxon>Tracheophyta</taxon>
        <taxon>Spermatophyta</taxon>
        <taxon>Magnoliopsida</taxon>
        <taxon>eudicotyledons</taxon>
        <taxon>Gunneridae</taxon>
        <taxon>Pentapetalae</taxon>
        <taxon>rosids</taxon>
        <taxon>malvids</taxon>
        <taxon>Malvales</taxon>
        <taxon>Malvaceae</taxon>
        <taxon>Malvoideae</taxon>
        <taxon>Gossypium</taxon>
    </lineage>
</organism>
<proteinExistence type="predicted"/>
<name>A0A7J9N760_GOSSC</name>
<dbReference type="AlphaFoldDB" id="A0A7J9N760"/>